<dbReference type="Proteomes" id="UP000504612">
    <property type="component" value="Unplaced"/>
</dbReference>
<dbReference type="RefSeq" id="XP_026550045.1">
    <property type="nucleotide sequence ID" value="XM_026694260.1"/>
</dbReference>
<reference evidence="3" key="1">
    <citation type="submission" date="2025-08" db="UniProtKB">
        <authorList>
            <consortium name="RefSeq"/>
        </authorList>
    </citation>
    <scope>IDENTIFICATION</scope>
</reference>
<dbReference type="InterPro" id="IPR026895">
    <property type="entry name" value="EMC1"/>
</dbReference>
<dbReference type="KEGG" id="nss:113432031"/>
<dbReference type="Pfam" id="PF25293">
    <property type="entry name" value="Beta-prop_EMC1_N"/>
    <property type="match status" value="1"/>
</dbReference>
<evidence type="ECO:0000313" key="2">
    <source>
        <dbReference type="Proteomes" id="UP000504612"/>
    </source>
</evidence>
<dbReference type="SUPFAM" id="SSF50998">
    <property type="entry name" value="Quinoprotein alcohol dehydrogenase-like"/>
    <property type="match status" value="1"/>
</dbReference>
<feature type="domain" description="EMC1 first beta-propeller" evidence="1">
    <location>
        <begin position="1"/>
        <end position="63"/>
    </location>
</feature>
<accession>A0A6J1W4H7</accession>
<dbReference type="GeneID" id="113432031"/>
<dbReference type="InterPro" id="IPR011047">
    <property type="entry name" value="Quinoprotein_ADH-like_sf"/>
</dbReference>
<gene>
    <name evidence="3" type="primary">LOC113432031</name>
</gene>
<dbReference type="PANTHER" id="PTHR21573:SF0">
    <property type="entry name" value="ER MEMBRANE PROTEIN COMPLEX SUBUNIT 1"/>
    <property type="match status" value="1"/>
</dbReference>
<sequence>RQQYVGKLKFAFLEASPASKKLIVATEENVVAALNSRSGEILWRHVDKGTPEGAVDAMLIHGQGEEGDALLVAISH</sequence>
<dbReference type="InterPro" id="IPR058545">
    <property type="entry name" value="Beta-prop_EMC1_1st"/>
</dbReference>
<keyword evidence="2" id="KW-1185">Reference proteome</keyword>
<dbReference type="GO" id="GO:0072546">
    <property type="term" value="C:EMC complex"/>
    <property type="evidence" value="ECO:0007669"/>
    <property type="project" value="InterPro"/>
</dbReference>
<organism evidence="2 3">
    <name type="scientific">Notechis scutatus</name>
    <name type="common">mainland tiger snake</name>
    <dbReference type="NCBI Taxonomy" id="8663"/>
    <lineage>
        <taxon>Eukaryota</taxon>
        <taxon>Metazoa</taxon>
        <taxon>Chordata</taxon>
        <taxon>Craniata</taxon>
        <taxon>Vertebrata</taxon>
        <taxon>Euteleostomi</taxon>
        <taxon>Lepidosauria</taxon>
        <taxon>Squamata</taxon>
        <taxon>Bifurcata</taxon>
        <taxon>Unidentata</taxon>
        <taxon>Episquamata</taxon>
        <taxon>Toxicofera</taxon>
        <taxon>Serpentes</taxon>
        <taxon>Colubroidea</taxon>
        <taxon>Elapidae</taxon>
        <taxon>Hydrophiinae</taxon>
        <taxon>Notechis</taxon>
    </lineage>
</organism>
<name>A0A6J1W4H7_9SAUR</name>
<dbReference type="GO" id="GO:0034975">
    <property type="term" value="P:protein folding in endoplasmic reticulum"/>
    <property type="evidence" value="ECO:0007669"/>
    <property type="project" value="TreeGrafter"/>
</dbReference>
<evidence type="ECO:0000313" key="3">
    <source>
        <dbReference type="RefSeq" id="XP_026550045.1"/>
    </source>
</evidence>
<protein>
    <submittedName>
        <fullName evidence="3">ER membrane protein complex subunit 1-like</fullName>
    </submittedName>
</protein>
<dbReference type="PANTHER" id="PTHR21573">
    <property type="entry name" value="ER MEMBRANE PROTEIN COMPLEX SUBUNIT 1"/>
    <property type="match status" value="1"/>
</dbReference>
<evidence type="ECO:0000259" key="1">
    <source>
        <dbReference type="Pfam" id="PF25293"/>
    </source>
</evidence>
<feature type="non-terminal residue" evidence="3">
    <location>
        <position position="1"/>
    </location>
</feature>
<proteinExistence type="predicted"/>
<dbReference type="AlphaFoldDB" id="A0A6J1W4H7"/>